<dbReference type="CDD" id="cd06464">
    <property type="entry name" value="ACD_sHsps-like"/>
    <property type="match status" value="1"/>
</dbReference>
<dbReference type="Proteomes" id="UP000758603">
    <property type="component" value="Unassembled WGS sequence"/>
</dbReference>
<reference evidence="6" key="1">
    <citation type="journal article" date="2021" name="Nat. Commun.">
        <title>Genetic determinants of endophytism in the Arabidopsis root mycobiome.</title>
        <authorList>
            <person name="Mesny F."/>
            <person name="Miyauchi S."/>
            <person name="Thiergart T."/>
            <person name="Pickel B."/>
            <person name="Atanasova L."/>
            <person name="Karlsson M."/>
            <person name="Huettel B."/>
            <person name="Barry K.W."/>
            <person name="Haridas S."/>
            <person name="Chen C."/>
            <person name="Bauer D."/>
            <person name="Andreopoulos W."/>
            <person name="Pangilinan J."/>
            <person name="LaButti K."/>
            <person name="Riley R."/>
            <person name="Lipzen A."/>
            <person name="Clum A."/>
            <person name="Drula E."/>
            <person name="Henrissat B."/>
            <person name="Kohler A."/>
            <person name="Grigoriev I.V."/>
            <person name="Martin F.M."/>
            <person name="Hacquard S."/>
        </authorList>
    </citation>
    <scope>NUCLEOTIDE SEQUENCE</scope>
    <source>
        <strain evidence="6">MPI-SDFR-AT-0073</strain>
    </source>
</reference>
<comment type="similarity">
    <text evidence="2 3">Belongs to the small heat shock protein (HSP20) family.</text>
</comment>
<gene>
    <name evidence="6" type="ORF">BKA67DRAFT_542525</name>
</gene>
<dbReference type="PROSITE" id="PS01031">
    <property type="entry name" value="SHSP"/>
    <property type="match status" value="1"/>
</dbReference>
<feature type="domain" description="SHSP" evidence="5">
    <location>
        <begin position="72"/>
        <end position="231"/>
    </location>
</feature>
<keyword evidence="1" id="KW-0346">Stress response</keyword>
<evidence type="ECO:0000256" key="2">
    <source>
        <dbReference type="PROSITE-ProRule" id="PRU00285"/>
    </source>
</evidence>
<dbReference type="OrthoDB" id="5239158at2759"/>
<dbReference type="PANTHER" id="PTHR11527">
    <property type="entry name" value="HEAT-SHOCK PROTEIN 20 FAMILY MEMBER"/>
    <property type="match status" value="1"/>
</dbReference>
<dbReference type="Pfam" id="PF00011">
    <property type="entry name" value="HSP20"/>
    <property type="match status" value="1"/>
</dbReference>
<sequence>MAEELISVRPLANSAPKYFYPPQYYFTPEPYHTTAIPKYHYQEPDHTPSALENVRHAIGHAFHSIEELGHSENEYPLPPPHADIRESRTRYYIDVELPGAHDKRDIVLKWTGLNTLYLNATTKRQPTPEDEPETGDAVPASPSKSPEPRPADSQKEGVNSEEGKKKKAKPEKPVHLVRHERRFGRHARAFTFPVPVQQDEITAKLAYGVLNITVPKVEVDKNAEHKHVDIEHAGH</sequence>
<organism evidence="6 7">
    <name type="scientific">Truncatella angustata</name>
    <dbReference type="NCBI Taxonomy" id="152316"/>
    <lineage>
        <taxon>Eukaryota</taxon>
        <taxon>Fungi</taxon>
        <taxon>Dikarya</taxon>
        <taxon>Ascomycota</taxon>
        <taxon>Pezizomycotina</taxon>
        <taxon>Sordariomycetes</taxon>
        <taxon>Xylariomycetidae</taxon>
        <taxon>Amphisphaeriales</taxon>
        <taxon>Sporocadaceae</taxon>
        <taxon>Truncatella</taxon>
    </lineage>
</organism>
<evidence type="ECO:0000256" key="3">
    <source>
        <dbReference type="RuleBase" id="RU003616"/>
    </source>
</evidence>
<feature type="compositionally biased region" description="Basic residues" evidence="4">
    <location>
        <begin position="165"/>
        <end position="176"/>
    </location>
</feature>
<protein>
    <recommendedName>
        <fullName evidence="5">SHSP domain-containing protein</fullName>
    </recommendedName>
</protein>
<dbReference type="InterPro" id="IPR002068">
    <property type="entry name" value="A-crystallin/Hsp20_dom"/>
</dbReference>
<evidence type="ECO:0000313" key="7">
    <source>
        <dbReference type="Proteomes" id="UP000758603"/>
    </source>
</evidence>
<dbReference type="EMBL" id="JAGPXC010000014">
    <property type="protein sequence ID" value="KAH6639996.1"/>
    <property type="molecule type" value="Genomic_DNA"/>
</dbReference>
<comment type="caution">
    <text evidence="6">The sequence shown here is derived from an EMBL/GenBank/DDBJ whole genome shotgun (WGS) entry which is preliminary data.</text>
</comment>
<feature type="compositionally biased region" description="Basic and acidic residues" evidence="4">
    <location>
        <begin position="146"/>
        <end position="155"/>
    </location>
</feature>
<dbReference type="SUPFAM" id="SSF49764">
    <property type="entry name" value="HSP20-like chaperones"/>
    <property type="match status" value="1"/>
</dbReference>
<feature type="region of interest" description="Disordered" evidence="4">
    <location>
        <begin position="121"/>
        <end position="176"/>
    </location>
</feature>
<proteinExistence type="inferred from homology"/>
<dbReference type="RefSeq" id="XP_045951070.1">
    <property type="nucleotide sequence ID" value="XM_046101122.1"/>
</dbReference>
<dbReference type="InterPro" id="IPR008978">
    <property type="entry name" value="HSP20-like_chaperone"/>
</dbReference>
<evidence type="ECO:0000256" key="1">
    <source>
        <dbReference type="ARBA" id="ARBA00023016"/>
    </source>
</evidence>
<name>A0A9P8UAS0_9PEZI</name>
<dbReference type="InterPro" id="IPR031107">
    <property type="entry name" value="Small_HSP"/>
</dbReference>
<dbReference type="AlphaFoldDB" id="A0A9P8UAS0"/>
<evidence type="ECO:0000256" key="4">
    <source>
        <dbReference type="SAM" id="MobiDB-lite"/>
    </source>
</evidence>
<evidence type="ECO:0000259" key="5">
    <source>
        <dbReference type="PROSITE" id="PS01031"/>
    </source>
</evidence>
<dbReference type="GeneID" id="70130014"/>
<evidence type="ECO:0000313" key="6">
    <source>
        <dbReference type="EMBL" id="KAH6639996.1"/>
    </source>
</evidence>
<keyword evidence="7" id="KW-1185">Reference proteome</keyword>
<dbReference type="Gene3D" id="2.60.40.790">
    <property type="match status" value="1"/>
</dbReference>
<accession>A0A9P8UAS0</accession>